<reference evidence="2" key="2">
    <citation type="submission" date="2025-09" db="UniProtKB">
        <authorList>
            <consortium name="Ensembl"/>
        </authorList>
    </citation>
    <scope>IDENTIFICATION</scope>
</reference>
<dbReference type="AlphaFoldDB" id="A0A8D0FJN2"/>
<accession>A0A8D0FJN2</accession>
<dbReference type="Proteomes" id="UP000694551">
    <property type="component" value="Unplaced"/>
</dbReference>
<dbReference type="Ensembl" id="ENSSOCT00000015664.1">
    <property type="protein sequence ID" value="ENSSOCP00000015272.1"/>
    <property type="gene ID" value="ENSSOCG00000011506.1"/>
</dbReference>
<reference evidence="2" key="1">
    <citation type="submission" date="2025-08" db="UniProtKB">
        <authorList>
            <consortium name="Ensembl"/>
        </authorList>
    </citation>
    <scope>IDENTIFICATION</scope>
</reference>
<evidence type="ECO:0000256" key="1">
    <source>
        <dbReference type="SAM" id="MobiDB-lite"/>
    </source>
</evidence>
<evidence type="ECO:0000313" key="3">
    <source>
        <dbReference type="Proteomes" id="UP000694551"/>
    </source>
</evidence>
<protein>
    <submittedName>
        <fullName evidence="2">Uncharacterized protein</fullName>
    </submittedName>
</protein>
<name>A0A8D0FJN2_STROC</name>
<evidence type="ECO:0000313" key="2">
    <source>
        <dbReference type="Ensembl" id="ENSSOCP00000015272.1"/>
    </source>
</evidence>
<proteinExistence type="predicted"/>
<sequence length="132" mass="15215">MGYTLKKGKGEGRERMRKKKENRNNNVTFTPLCSLDFDDPFLNPFRQFLSHFILLTFTSGCGNEFHRLLQRLPLPEHGLGQRALSDPGLPAHLWWSDPHCVVSWRDLTRTCCLLSCISIKLSLCKRLLKVSN</sequence>
<keyword evidence="3" id="KW-1185">Reference proteome</keyword>
<feature type="region of interest" description="Disordered" evidence="1">
    <location>
        <begin position="1"/>
        <end position="21"/>
    </location>
</feature>
<organism evidence="2 3">
    <name type="scientific">Strix occidentalis caurina</name>
    <name type="common">northern spotted owl</name>
    <dbReference type="NCBI Taxonomy" id="311401"/>
    <lineage>
        <taxon>Eukaryota</taxon>
        <taxon>Metazoa</taxon>
        <taxon>Chordata</taxon>
        <taxon>Craniata</taxon>
        <taxon>Vertebrata</taxon>
        <taxon>Euteleostomi</taxon>
        <taxon>Archelosauria</taxon>
        <taxon>Archosauria</taxon>
        <taxon>Dinosauria</taxon>
        <taxon>Saurischia</taxon>
        <taxon>Theropoda</taxon>
        <taxon>Coelurosauria</taxon>
        <taxon>Aves</taxon>
        <taxon>Neognathae</taxon>
        <taxon>Neoaves</taxon>
        <taxon>Telluraves</taxon>
        <taxon>Strigiformes</taxon>
        <taxon>Strigidae</taxon>
        <taxon>Strix</taxon>
    </lineage>
</organism>